<keyword evidence="2" id="KW-1185">Reference proteome</keyword>
<evidence type="ECO:0008006" key="3">
    <source>
        <dbReference type="Google" id="ProtNLM"/>
    </source>
</evidence>
<gene>
    <name evidence="1" type="ORF">CCS41_08615</name>
</gene>
<dbReference type="STRING" id="1878942.GCA_900128755_00851"/>
<protein>
    <recommendedName>
        <fullName evidence="3">Group II intron maturase-specific domain-containing protein</fullName>
    </recommendedName>
</protein>
<proteinExistence type="predicted"/>
<evidence type="ECO:0000313" key="2">
    <source>
        <dbReference type="Proteomes" id="UP000261875"/>
    </source>
</evidence>
<evidence type="ECO:0000313" key="1">
    <source>
        <dbReference type="EMBL" id="AWK14522.1"/>
    </source>
</evidence>
<dbReference type="OrthoDB" id="9793236at2"/>
<name>A0A2U8I5V0_9GAMM</name>
<organism evidence="1 2">
    <name type="scientific">Candidatus Fukatsuia symbiotica</name>
    <dbReference type="NCBI Taxonomy" id="1878942"/>
    <lineage>
        <taxon>Bacteria</taxon>
        <taxon>Pseudomonadati</taxon>
        <taxon>Pseudomonadota</taxon>
        <taxon>Gammaproteobacteria</taxon>
        <taxon>Enterobacterales</taxon>
        <taxon>Yersiniaceae</taxon>
        <taxon>Candidatus Fukatsuia</taxon>
    </lineage>
</organism>
<reference evidence="1 2" key="1">
    <citation type="submission" date="2017-05" db="EMBL/GenBank/DDBJ databases">
        <title>Genome sequence of Candidatus Fukatsuia symbiotica and Candidatus Hamiltonella defensa from Acyrthosiphon pisum strain 5D.</title>
        <authorList>
            <person name="Patel V.A."/>
            <person name="Chevignon G."/>
            <person name="Russell J.A."/>
            <person name="Oliver K.M."/>
        </authorList>
    </citation>
    <scope>NUCLEOTIDE SEQUENCE [LARGE SCALE GENOMIC DNA]</scope>
    <source>
        <strain evidence="1 2">5D</strain>
    </source>
</reference>
<dbReference type="EMBL" id="CP021659">
    <property type="protein sequence ID" value="AWK14522.1"/>
    <property type="molecule type" value="Genomic_DNA"/>
</dbReference>
<dbReference type="AlphaFoldDB" id="A0A2U8I5V0"/>
<dbReference type="KEGG" id="fsm:CCS41_08615"/>
<sequence>MGFNIRKHKEKLLIKLIKYNVLMFIRNTKEAIKSLPSKITGELIKILSPKLWEWGNYYKHSDL</sequence>
<accession>A0A2U8I5V0</accession>
<dbReference type="Proteomes" id="UP000261875">
    <property type="component" value="Chromosome"/>
</dbReference>